<evidence type="ECO:0000313" key="3">
    <source>
        <dbReference type="Proteomes" id="UP001235094"/>
    </source>
</evidence>
<gene>
    <name evidence="2" type="ORF">QOZ99_001832</name>
</gene>
<dbReference type="RefSeq" id="WP_306889659.1">
    <property type="nucleotide sequence ID" value="NZ_JAUSVR010000004.1"/>
</dbReference>
<evidence type="ECO:0000256" key="1">
    <source>
        <dbReference type="SAM" id="MobiDB-lite"/>
    </source>
</evidence>
<reference evidence="2 3" key="1">
    <citation type="submission" date="2023-07" db="EMBL/GenBank/DDBJ databases">
        <title>Genomic Encyclopedia of Type Strains, Phase IV (KMG-IV): sequencing the most valuable type-strain genomes for metagenomic binning, comparative biology and taxonomic classification.</title>
        <authorList>
            <person name="Goeker M."/>
        </authorList>
    </citation>
    <scope>NUCLEOTIDE SEQUENCE [LARGE SCALE GENOMIC DNA]</scope>
    <source>
        <strain evidence="2 3">DSM 15561</strain>
    </source>
</reference>
<sequence length="61" mass="6970">MSETFWLVWNPKGVRPPQFRHESEESAIGERGALPKRTRANSSSCFPQSALPRLMRRGRAT</sequence>
<proteinExistence type="predicted"/>
<comment type="caution">
    <text evidence="2">The sequence shown here is derived from an EMBL/GenBank/DDBJ whole genome shotgun (WGS) entry which is preliminary data.</text>
</comment>
<name>A0ABU0LQJ3_9HYPH</name>
<feature type="region of interest" description="Disordered" evidence="1">
    <location>
        <begin position="18"/>
        <end position="61"/>
    </location>
</feature>
<dbReference type="Proteomes" id="UP001235094">
    <property type="component" value="Unassembled WGS sequence"/>
</dbReference>
<organism evidence="2 3">
    <name type="scientific">Ancylobacter amanitiformis</name>
    <dbReference type="NCBI Taxonomy" id="217069"/>
    <lineage>
        <taxon>Bacteria</taxon>
        <taxon>Pseudomonadati</taxon>
        <taxon>Pseudomonadota</taxon>
        <taxon>Alphaproteobacteria</taxon>
        <taxon>Hyphomicrobiales</taxon>
        <taxon>Xanthobacteraceae</taxon>
        <taxon>Ancylobacter</taxon>
    </lineage>
</organism>
<dbReference type="EMBL" id="JAUSVR010000004">
    <property type="protein sequence ID" value="MDQ0510944.1"/>
    <property type="molecule type" value="Genomic_DNA"/>
</dbReference>
<protein>
    <submittedName>
        <fullName evidence="2">Uncharacterized protein</fullName>
    </submittedName>
</protein>
<keyword evidence="3" id="KW-1185">Reference proteome</keyword>
<accession>A0ABU0LQJ3</accession>
<evidence type="ECO:0000313" key="2">
    <source>
        <dbReference type="EMBL" id="MDQ0510944.1"/>
    </source>
</evidence>